<protein>
    <submittedName>
        <fullName evidence="5">Oxidoreductase</fullName>
    </submittedName>
</protein>
<dbReference type="SUPFAM" id="SSF51735">
    <property type="entry name" value="NAD(P)-binding Rossmann-fold domains"/>
    <property type="match status" value="1"/>
</dbReference>
<evidence type="ECO:0000256" key="2">
    <source>
        <dbReference type="ARBA" id="ARBA00023002"/>
    </source>
</evidence>
<evidence type="ECO:0000313" key="5">
    <source>
        <dbReference type="EMBL" id="AIJ22577.1"/>
    </source>
</evidence>
<dbReference type="InterPro" id="IPR013154">
    <property type="entry name" value="ADH-like_N"/>
</dbReference>
<gene>
    <name evidence="5" type="primary">qor</name>
    <name evidence="5" type="ORF">AMETH_2485</name>
</gene>
<accession>A0A076MY57</accession>
<dbReference type="STRING" id="1068978.AMETH_2485"/>
<dbReference type="InterPro" id="IPR020843">
    <property type="entry name" value="ER"/>
</dbReference>
<dbReference type="Pfam" id="PF08240">
    <property type="entry name" value="ADH_N"/>
    <property type="match status" value="1"/>
</dbReference>
<dbReference type="InterPro" id="IPR036291">
    <property type="entry name" value="NAD(P)-bd_dom_sf"/>
</dbReference>
<keyword evidence="1" id="KW-0521">NADP</keyword>
<evidence type="ECO:0000313" key="6">
    <source>
        <dbReference type="Proteomes" id="UP000062973"/>
    </source>
</evidence>
<reference evidence="5 6" key="1">
    <citation type="submission" date="2014-07" db="EMBL/GenBank/DDBJ databases">
        <title>Whole Genome Sequence of the Amycolatopsis methanolica 239.</title>
        <authorList>
            <person name="Tang B."/>
        </authorList>
    </citation>
    <scope>NUCLEOTIDE SEQUENCE [LARGE SCALE GENOMIC DNA]</scope>
    <source>
        <strain evidence="5 6">239</strain>
    </source>
</reference>
<evidence type="ECO:0000259" key="4">
    <source>
        <dbReference type="SMART" id="SM00829"/>
    </source>
</evidence>
<dbReference type="PANTHER" id="PTHR48106">
    <property type="entry name" value="QUINONE OXIDOREDUCTASE PIG3-RELATED"/>
    <property type="match status" value="1"/>
</dbReference>
<feature type="region of interest" description="Disordered" evidence="3">
    <location>
        <begin position="425"/>
        <end position="447"/>
    </location>
</feature>
<dbReference type="GO" id="GO:0070402">
    <property type="term" value="F:NADPH binding"/>
    <property type="evidence" value="ECO:0007669"/>
    <property type="project" value="TreeGrafter"/>
</dbReference>
<dbReference type="KEGG" id="amq:AMETH_2485"/>
<dbReference type="InterPro" id="IPR011032">
    <property type="entry name" value="GroES-like_sf"/>
</dbReference>
<keyword evidence="6" id="KW-1185">Reference proteome</keyword>
<feature type="domain" description="Enoyl reductase (ER)" evidence="4">
    <location>
        <begin position="6"/>
        <end position="293"/>
    </location>
</feature>
<organism evidence="5 6">
    <name type="scientific">Amycolatopsis methanolica 239</name>
    <dbReference type="NCBI Taxonomy" id="1068978"/>
    <lineage>
        <taxon>Bacteria</taxon>
        <taxon>Bacillati</taxon>
        <taxon>Actinomycetota</taxon>
        <taxon>Actinomycetes</taxon>
        <taxon>Pseudonocardiales</taxon>
        <taxon>Pseudonocardiaceae</taxon>
        <taxon>Amycolatopsis</taxon>
        <taxon>Amycolatopsis methanolica group</taxon>
    </lineage>
</organism>
<dbReference type="SMART" id="SM00829">
    <property type="entry name" value="PKS_ER"/>
    <property type="match status" value="1"/>
</dbReference>
<dbReference type="PATRIC" id="fig|1068978.7.peg.2656"/>
<dbReference type="EMBL" id="CP009110">
    <property type="protein sequence ID" value="AIJ22577.1"/>
    <property type="molecule type" value="Genomic_DNA"/>
</dbReference>
<dbReference type="Gene3D" id="3.90.180.10">
    <property type="entry name" value="Medium-chain alcohol dehydrogenases, catalytic domain"/>
    <property type="match status" value="1"/>
</dbReference>
<proteinExistence type="predicted"/>
<dbReference type="GO" id="GO:0016651">
    <property type="term" value="F:oxidoreductase activity, acting on NAD(P)H"/>
    <property type="evidence" value="ECO:0007669"/>
    <property type="project" value="TreeGrafter"/>
</dbReference>
<keyword evidence="2" id="KW-0560">Oxidoreductase</keyword>
<dbReference type="InterPro" id="IPR013149">
    <property type="entry name" value="ADH-like_C"/>
</dbReference>
<dbReference type="Gene3D" id="3.40.50.720">
    <property type="entry name" value="NAD(P)-binding Rossmann-like Domain"/>
    <property type="match status" value="1"/>
</dbReference>
<dbReference type="Proteomes" id="UP000062973">
    <property type="component" value="Chromosome"/>
</dbReference>
<dbReference type="HOGENOM" id="CLU_514508_0_0_11"/>
<feature type="region of interest" description="Disordered" evidence="3">
    <location>
        <begin position="498"/>
        <end position="529"/>
    </location>
</feature>
<dbReference type="PANTHER" id="PTHR48106:SF18">
    <property type="entry name" value="QUINONE OXIDOREDUCTASE PIG3"/>
    <property type="match status" value="1"/>
</dbReference>
<evidence type="ECO:0000256" key="1">
    <source>
        <dbReference type="ARBA" id="ARBA00022857"/>
    </source>
</evidence>
<dbReference type="eggNOG" id="COG0604">
    <property type="taxonomic scope" value="Bacteria"/>
</dbReference>
<feature type="region of interest" description="Disordered" evidence="3">
    <location>
        <begin position="321"/>
        <end position="344"/>
    </location>
</feature>
<evidence type="ECO:0000256" key="3">
    <source>
        <dbReference type="SAM" id="MobiDB-lite"/>
    </source>
</evidence>
<dbReference type="AlphaFoldDB" id="A0A076MY57"/>
<name>A0A076MY57_AMYME</name>
<dbReference type="Pfam" id="PF00107">
    <property type="entry name" value="ADH_zinc_N"/>
    <property type="match status" value="1"/>
</dbReference>
<sequence>MIKEFGGPEGLAVVDVPAPEAAAGQVLIETEAIGVGGVDAVIRRGTLAAHGFTAGHIPGSEVAGTVIAVGDGVDGALLGRRVWGFTGTGGGYVERAVVPAGEVLPLPAGLSTVDAVALGSSGVVAHFALARAGFAPGESVLVRGAAGSIGLTAVQLAARGGAGAVAVTTSSAARGERLRELGATHVLDRSGAGGAGFDVIVDVVAGPDFPEFVGKLGPNGRAVLVGVVGGPPAEFGAVMMAGFRKSLSVATFSADTVPAGERRTVRASQFAAAARGELRTVVHEVLPLAEAGLAPEDGPRRGVRPDRADAVPLALRVEQEQGAARVGRGHVPGAGGGVQERPRRVGAGAVVERARHDVDLLGTGLVHVAVRPGRARVHLQQVGVRPARPRPQRTVPAAGEQFADRGFVDGHRGVALLGEDFVHGPRMRARTGPGQCPPGHRGRPGAAGAVDVRARLRHGGLRHGAGRRAAALRVRRVHRGAGNRADDRGLHPVGAAGAVRARRRGHGDHPGLGAGRGAAVPAGAAGVAA</sequence>
<dbReference type="SUPFAM" id="SSF50129">
    <property type="entry name" value="GroES-like"/>
    <property type="match status" value="1"/>
</dbReference>
<feature type="compositionally biased region" description="Low complexity" evidence="3">
    <location>
        <begin position="517"/>
        <end position="529"/>
    </location>
</feature>